<evidence type="ECO:0000313" key="3">
    <source>
        <dbReference type="Proteomes" id="UP000669179"/>
    </source>
</evidence>
<feature type="compositionally biased region" description="Polar residues" evidence="1">
    <location>
        <begin position="108"/>
        <end position="120"/>
    </location>
</feature>
<comment type="caution">
    <text evidence="2">The sequence shown here is derived from an EMBL/GenBank/DDBJ whole genome shotgun (WGS) entry which is preliminary data.</text>
</comment>
<dbReference type="Proteomes" id="UP000669179">
    <property type="component" value="Unassembled WGS sequence"/>
</dbReference>
<dbReference type="EMBL" id="JAGEOJ010000036">
    <property type="protein sequence ID" value="MBO2455393.1"/>
    <property type="molecule type" value="Genomic_DNA"/>
</dbReference>
<evidence type="ECO:0000256" key="1">
    <source>
        <dbReference type="SAM" id="MobiDB-lite"/>
    </source>
</evidence>
<accession>A0A939T9Q2</accession>
<dbReference type="AlphaFoldDB" id="A0A939T9Q2"/>
<sequence length="179" mass="18621">MRLRTTGALAALPLTLALVLTGCGSGDGKNDKVASANGGSVSTGTSGKPGGGNVGGGDKGDQAVKFAECMRKNGVNVPDPDPGSGRITMKFDGSTPKEKVDKAMQACRQFSPQGDGSTPDPQEEERGRKFAECMRKNGVEKFPDPKPGQRGIIMNKDAGEDPDLQSAQQKCDSILGQRP</sequence>
<dbReference type="RefSeq" id="WP_208263619.1">
    <property type="nucleotide sequence ID" value="NZ_JAGEOJ010000036.1"/>
</dbReference>
<feature type="compositionally biased region" description="Gly residues" evidence="1">
    <location>
        <begin position="47"/>
        <end position="57"/>
    </location>
</feature>
<gene>
    <name evidence="2" type="ORF">J4573_50530</name>
</gene>
<feature type="compositionally biased region" description="Low complexity" evidence="1">
    <location>
        <begin position="34"/>
        <end position="46"/>
    </location>
</feature>
<protein>
    <submittedName>
        <fullName evidence="2">Uncharacterized protein</fullName>
    </submittedName>
</protein>
<reference evidence="2" key="1">
    <citation type="submission" date="2021-03" db="EMBL/GenBank/DDBJ databases">
        <authorList>
            <person name="Kanchanasin P."/>
            <person name="Saeng-In P."/>
            <person name="Phongsopitanun W."/>
            <person name="Yuki M."/>
            <person name="Kudo T."/>
            <person name="Ohkuma M."/>
            <person name="Tanasupawat S."/>
        </authorList>
    </citation>
    <scope>NUCLEOTIDE SEQUENCE</scope>
    <source>
        <strain evidence="2">GKU 128</strain>
    </source>
</reference>
<keyword evidence="3" id="KW-1185">Reference proteome</keyword>
<feature type="region of interest" description="Disordered" evidence="1">
    <location>
        <begin position="31"/>
        <end position="179"/>
    </location>
</feature>
<name>A0A939T9Q2_9ACTN</name>
<organism evidence="2 3">
    <name type="scientific">Actinomadura barringtoniae</name>
    <dbReference type="NCBI Taxonomy" id="1427535"/>
    <lineage>
        <taxon>Bacteria</taxon>
        <taxon>Bacillati</taxon>
        <taxon>Actinomycetota</taxon>
        <taxon>Actinomycetes</taxon>
        <taxon>Streptosporangiales</taxon>
        <taxon>Thermomonosporaceae</taxon>
        <taxon>Actinomadura</taxon>
    </lineage>
</organism>
<dbReference type="PROSITE" id="PS51257">
    <property type="entry name" value="PROKAR_LIPOPROTEIN"/>
    <property type="match status" value="1"/>
</dbReference>
<feature type="compositionally biased region" description="Basic and acidic residues" evidence="1">
    <location>
        <begin position="124"/>
        <end position="144"/>
    </location>
</feature>
<evidence type="ECO:0000313" key="2">
    <source>
        <dbReference type="EMBL" id="MBO2455393.1"/>
    </source>
</evidence>
<proteinExistence type="predicted"/>